<keyword evidence="6" id="KW-0547">Nucleotide-binding</keyword>
<dbReference type="Gene3D" id="3.30.1180.20">
    <property type="entry name" value="Dihydroxyacetone kinase, domain 2"/>
    <property type="match status" value="1"/>
</dbReference>
<evidence type="ECO:0000256" key="9">
    <source>
        <dbReference type="ARBA" id="ARBA00023285"/>
    </source>
</evidence>
<keyword evidence="5" id="KW-0808">Transferase</keyword>
<evidence type="ECO:0000256" key="10">
    <source>
        <dbReference type="ARBA" id="ARBA00032426"/>
    </source>
</evidence>
<evidence type="ECO:0000313" key="19">
    <source>
        <dbReference type="Proteomes" id="UP000694924"/>
    </source>
</evidence>
<comment type="catalytic activity">
    <reaction evidence="15">
        <text>dihydroxyacetone + ATP = dihydroxyacetone phosphate + ADP + H(+)</text>
        <dbReference type="Rhea" id="RHEA:15773"/>
        <dbReference type="ChEBI" id="CHEBI:15378"/>
        <dbReference type="ChEBI" id="CHEBI:16016"/>
        <dbReference type="ChEBI" id="CHEBI:30616"/>
        <dbReference type="ChEBI" id="CHEBI:57642"/>
        <dbReference type="ChEBI" id="CHEBI:456216"/>
        <dbReference type="EC" id="2.7.1.29"/>
    </reaction>
</comment>
<evidence type="ECO:0000259" key="17">
    <source>
        <dbReference type="PROSITE" id="PS51480"/>
    </source>
</evidence>
<comment type="subunit">
    <text evidence="12">Homodimer. Interacts with IFIH1 (via the CARD domains), the interaction is inhibited by viral infection.</text>
</comment>
<evidence type="ECO:0000256" key="1">
    <source>
        <dbReference type="ARBA" id="ARBA00012107"/>
    </source>
</evidence>
<dbReference type="SUPFAM" id="SSF101473">
    <property type="entry name" value="DhaL-like"/>
    <property type="match status" value="1"/>
</dbReference>
<evidence type="ECO:0000259" key="18">
    <source>
        <dbReference type="PROSITE" id="PS51481"/>
    </source>
</evidence>
<dbReference type="Proteomes" id="UP000694924">
    <property type="component" value="Unplaced"/>
</dbReference>
<evidence type="ECO:0000256" key="14">
    <source>
        <dbReference type="ARBA" id="ARBA00048526"/>
    </source>
</evidence>
<feature type="region of interest" description="Disordered" evidence="16">
    <location>
        <begin position="202"/>
        <end position="227"/>
    </location>
</feature>
<dbReference type="GeneID" id="107074503"/>
<dbReference type="EC" id="2.7.1.28" evidence="2"/>
<name>A0ABM1JGA1_POLDO</name>
<evidence type="ECO:0000256" key="15">
    <source>
        <dbReference type="ARBA" id="ARBA00048898"/>
    </source>
</evidence>
<dbReference type="PROSITE" id="PS51480">
    <property type="entry name" value="DHAL"/>
    <property type="match status" value="1"/>
</dbReference>
<dbReference type="Gene3D" id="3.40.50.10440">
    <property type="entry name" value="Dihydroxyacetone kinase, domain 1"/>
    <property type="match status" value="1"/>
</dbReference>
<dbReference type="Pfam" id="PF02734">
    <property type="entry name" value="Dak2"/>
    <property type="match status" value="1"/>
</dbReference>
<dbReference type="EC" id="2.7.1.29" evidence="1"/>
<dbReference type="PANTHER" id="PTHR28629">
    <property type="entry name" value="TRIOKINASE/FMN CYCLASE"/>
    <property type="match status" value="1"/>
</dbReference>
<feature type="domain" description="DhaL" evidence="17">
    <location>
        <begin position="398"/>
        <end position="603"/>
    </location>
</feature>
<protein>
    <recommendedName>
        <fullName evidence="4">Triokinase/FMN cyclase</fullName>
        <ecNumber evidence="2">2.7.1.28</ecNumber>
        <ecNumber evidence="1">2.7.1.29</ecNumber>
        <ecNumber evidence="3">4.6.1.15</ecNumber>
    </recommendedName>
    <alternativeName>
        <fullName evidence="10">Bifunctional ATP-dependent dihydroxyacetone kinase/FAD-AMP lyase (cyclizing)</fullName>
    </alternativeName>
</protein>
<dbReference type="Pfam" id="PF02733">
    <property type="entry name" value="Dak1"/>
    <property type="match status" value="1"/>
</dbReference>
<dbReference type="InterPro" id="IPR004007">
    <property type="entry name" value="DhaL_dom"/>
</dbReference>
<evidence type="ECO:0000256" key="8">
    <source>
        <dbReference type="ARBA" id="ARBA00022840"/>
    </source>
</evidence>
<proteinExistence type="predicted"/>
<comment type="catalytic activity">
    <reaction evidence="13">
        <text>D-glyceraldehyde + ATP = D-glyceraldehyde 3-phosphate + ADP + H(+)</text>
        <dbReference type="Rhea" id="RHEA:13941"/>
        <dbReference type="ChEBI" id="CHEBI:15378"/>
        <dbReference type="ChEBI" id="CHEBI:17378"/>
        <dbReference type="ChEBI" id="CHEBI:30616"/>
        <dbReference type="ChEBI" id="CHEBI:59776"/>
        <dbReference type="ChEBI" id="CHEBI:456216"/>
        <dbReference type="EC" id="2.7.1.28"/>
    </reaction>
</comment>
<keyword evidence="7" id="KW-0418">Kinase</keyword>
<organism evidence="19 20">
    <name type="scientific">Polistes dominula</name>
    <name type="common">European paper wasp</name>
    <name type="synonym">Vespa dominula</name>
    <dbReference type="NCBI Taxonomy" id="743375"/>
    <lineage>
        <taxon>Eukaryota</taxon>
        <taxon>Metazoa</taxon>
        <taxon>Ecdysozoa</taxon>
        <taxon>Arthropoda</taxon>
        <taxon>Hexapoda</taxon>
        <taxon>Insecta</taxon>
        <taxon>Pterygota</taxon>
        <taxon>Neoptera</taxon>
        <taxon>Endopterygota</taxon>
        <taxon>Hymenoptera</taxon>
        <taxon>Apocrita</taxon>
        <taxon>Aculeata</taxon>
        <taxon>Vespoidea</taxon>
        <taxon>Vespidae</taxon>
        <taxon>Polistinae</taxon>
        <taxon>Polistini</taxon>
        <taxon>Polistes</taxon>
    </lineage>
</organism>
<reference evidence="20" key="1">
    <citation type="submission" date="2025-08" db="UniProtKB">
        <authorList>
            <consortium name="RefSeq"/>
        </authorList>
    </citation>
    <scope>IDENTIFICATION</scope>
    <source>
        <tissue evidence="20">Whole body</tissue>
    </source>
</reference>
<dbReference type="SMART" id="SM01120">
    <property type="entry name" value="Dak2"/>
    <property type="match status" value="1"/>
</dbReference>
<dbReference type="RefSeq" id="XP_015191489.1">
    <property type="nucleotide sequence ID" value="XM_015336003.1"/>
</dbReference>
<dbReference type="SUPFAM" id="SSF82549">
    <property type="entry name" value="DAK1/DegV-like"/>
    <property type="match status" value="1"/>
</dbReference>
<evidence type="ECO:0000256" key="2">
    <source>
        <dbReference type="ARBA" id="ARBA00012110"/>
    </source>
</evidence>
<evidence type="ECO:0000256" key="11">
    <source>
        <dbReference type="ARBA" id="ARBA00045490"/>
    </source>
</evidence>
<dbReference type="InterPro" id="IPR050861">
    <property type="entry name" value="Dihydroxyacetone_Kinase"/>
</dbReference>
<evidence type="ECO:0000256" key="5">
    <source>
        <dbReference type="ARBA" id="ARBA00022679"/>
    </source>
</evidence>
<evidence type="ECO:0000256" key="3">
    <source>
        <dbReference type="ARBA" id="ARBA00012578"/>
    </source>
</evidence>
<dbReference type="PANTHER" id="PTHR28629:SF4">
    <property type="entry name" value="TRIOKINASE_FMN CYCLASE"/>
    <property type="match status" value="1"/>
</dbReference>
<keyword evidence="8" id="KW-0067">ATP-binding</keyword>
<evidence type="ECO:0000256" key="12">
    <source>
        <dbReference type="ARBA" id="ARBA00046681"/>
    </source>
</evidence>
<dbReference type="EC" id="4.6.1.15" evidence="3"/>
<keyword evidence="19" id="KW-1185">Reference proteome</keyword>
<gene>
    <name evidence="20" type="primary">LOC107074503</name>
</gene>
<comment type="function">
    <text evidence="11">Catalyzes both the phosphorylation of dihydroxyacetone and of glyceraldehyde, and the splitting of ribonucleoside diphosphate-X compounds among which FAD is the best substrate. Represses IFIH1-mediated cellular antiviral response.</text>
</comment>
<evidence type="ECO:0000256" key="6">
    <source>
        <dbReference type="ARBA" id="ARBA00022741"/>
    </source>
</evidence>
<evidence type="ECO:0000313" key="20">
    <source>
        <dbReference type="RefSeq" id="XP_015191489.1"/>
    </source>
</evidence>
<evidence type="ECO:0000256" key="13">
    <source>
        <dbReference type="ARBA" id="ARBA00047974"/>
    </source>
</evidence>
<dbReference type="InterPro" id="IPR036117">
    <property type="entry name" value="DhaL_dom_sf"/>
</dbReference>
<evidence type="ECO:0000256" key="7">
    <source>
        <dbReference type="ARBA" id="ARBA00022777"/>
    </source>
</evidence>
<sequence>MERPWKNSDEELENSILSFAKVHDGLVYYKKSKAILRRDFNDLVGKVKLVSGGASGNEPAFIGFVGPGMLTAAVCGQIFSAPSVGAILKIIKVVALDYSGVLLIVLNYPGHRINFGLAKLRAEGMGVNVKMLVVGDDVCIEAKAIEKRGLAGILFIIKIAGAMAENGENLETIYNVCNRIVNSGEIATMSIGMKLPFFSEENSRSRNKSSRNNSSDESSADEMKTGYGIHGELDGRSLGKRSFEDLVYVVMVRLIFTSISAPDNEEPPRRFPIDHNVAVLVNNLGASNQIECNLFTAEILKQLKNYNLTAKRVYIGHLMTSLDSFGFQVSLLNLSIYPDLIKYLDSPTLAPAWPKVLTAKMLGYEKDDYSLPNTLDYYESTVPYMKPKGPKLDDRSGEGLLTCILFACDALISCTEQLNRMDREFGDGDCGKTIARGADAIKDAIQMKKLRSTTNPFLIFTDISCIIEKEMGGVQGGLYSIFFYAVAKAFSEADDKITSRTWLNALTEGNKVISEFGQVSFGDRTMLDPLIAAQNELSSALDAKMHPIEAFGQAVKAAEKCAAQTLNVRAYRRRTNNFVCLQKFKNPDPGAHAIGIWMRASYEGVKLKFACQCGME</sequence>
<evidence type="ECO:0000256" key="4">
    <source>
        <dbReference type="ARBA" id="ARBA00018932"/>
    </source>
</evidence>
<dbReference type="Gene3D" id="1.25.40.340">
    <property type="match status" value="1"/>
</dbReference>
<dbReference type="InterPro" id="IPR004006">
    <property type="entry name" value="DhaK_dom"/>
</dbReference>
<keyword evidence="9" id="KW-0170">Cobalt</keyword>
<accession>A0ABM1JGA1</accession>
<comment type="catalytic activity">
    <reaction evidence="14">
        <text>FAD = riboflavin cyclic-4',5'-phosphate + AMP + H(+)</text>
        <dbReference type="Rhea" id="RHEA:13729"/>
        <dbReference type="ChEBI" id="CHEBI:15378"/>
        <dbReference type="ChEBI" id="CHEBI:57692"/>
        <dbReference type="ChEBI" id="CHEBI:76202"/>
        <dbReference type="ChEBI" id="CHEBI:456215"/>
        <dbReference type="EC" id="4.6.1.15"/>
    </reaction>
</comment>
<evidence type="ECO:0000256" key="16">
    <source>
        <dbReference type="SAM" id="MobiDB-lite"/>
    </source>
</evidence>
<feature type="domain" description="DhaK" evidence="18">
    <location>
        <begin position="7"/>
        <end position="353"/>
    </location>
</feature>
<dbReference type="PROSITE" id="PS51481">
    <property type="entry name" value="DHAK"/>
    <property type="match status" value="1"/>
</dbReference>